<keyword evidence="8 13" id="KW-1133">Transmembrane helix</keyword>
<dbReference type="PRINTS" id="PR00169">
    <property type="entry name" value="KCHANNEL"/>
</dbReference>
<evidence type="ECO:0000256" key="8">
    <source>
        <dbReference type="ARBA" id="ARBA00022989"/>
    </source>
</evidence>
<dbReference type="PANTHER" id="PTHR11537:SF254">
    <property type="entry name" value="POTASSIUM VOLTAGE-GATED CHANNEL PROTEIN SHAB"/>
    <property type="match status" value="1"/>
</dbReference>
<organism evidence="15 16">
    <name type="scientific">Limosilactobacillus reuteri subsp. rodentium (strain DSM 17509 / CIP 109821 / 100-23)</name>
    <name type="common">Lactobacillus reuteri</name>
    <dbReference type="NCBI Taxonomy" id="349123"/>
    <lineage>
        <taxon>Bacteria</taxon>
        <taxon>Bacillati</taxon>
        <taxon>Bacillota</taxon>
        <taxon>Bacilli</taxon>
        <taxon>Lactobacillales</taxon>
        <taxon>Lactobacillaceae</taxon>
        <taxon>Limosilactobacillus</taxon>
    </lineage>
</organism>
<evidence type="ECO:0000256" key="5">
    <source>
        <dbReference type="ARBA" id="ARBA00022826"/>
    </source>
</evidence>
<dbReference type="GO" id="GO:0001508">
    <property type="term" value="P:action potential"/>
    <property type="evidence" value="ECO:0007669"/>
    <property type="project" value="TreeGrafter"/>
</dbReference>
<comment type="caution">
    <text evidence="15">The sequence shown here is derived from an EMBL/GenBank/DDBJ whole genome shotgun (WGS) entry which is preliminary data.</text>
</comment>
<keyword evidence="12" id="KW-0175">Coiled coil</keyword>
<dbReference type="Gene3D" id="1.20.120.350">
    <property type="entry name" value="Voltage-gated potassium channels. Chain C"/>
    <property type="match status" value="1"/>
</dbReference>
<evidence type="ECO:0000256" key="2">
    <source>
        <dbReference type="ARBA" id="ARBA00022448"/>
    </source>
</evidence>
<dbReference type="Proteomes" id="UP000003853">
    <property type="component" value="Unassembled WGS sequence"/>
</dbReference>
<sequence>MRNSNNINAAKEYIYNISMALLAVISIVLIALDYAHEIDINAMPYTAIDNAILIIFAIDYFVRLFSAKDKKTFFRDNVFDLLSIIPATEISSVFRLARIGRLLRILKILRILRLVGLTGRLEKFLKINGLLYYLYTSIVVVLITSSLYCISERVSFSTAVWWSIVTSTTVGYGDISPETFIGKLAAIIDMLIGIGLIGMLTSSITEYFSQSSNDEINELKKQNEQLEKKLDKIEQLLKEKE</sequence>
<dbReference type="GO" id="GO:0005249">
    <property type="term" value="F:voltage-gated potassium channel activity"/>
    <property type="evidence" value="ECO:0007669"/>
    <property type="project" value="InterPro"/>
</dbReference>
<dbReference type="SUPFAM" id="SSF81324">
    <property type="entry name" value="Voltage-gated potassium channels"/>
    <property type="match status" value="1"/>
</dbReference>
<evidence type="ECO:0000256" key="12">
    <source>
        <dbReference type="SAM" id="Coils"/>
    </source>
</evidence>
<evidence type="ECO:0000313" key="16">
    <source>
        <dbReference type="Proteomes" id="UP000003853"/>
    </source>
</evidence>
<dbReference type="eggNOG" id="COG2126">
    <property type="taxonomic scope" value="Bacteria"/>
</dbReference>
<dbReference type="RefSeq" id="WP_003663984.1">
    <property type="nucleotide sequence ID" value="NZ_AAPZ02000001.1"/>
</dbReference>
<keyword evidence="9" id="KW-0406">Ion transport</keyword>
<keyword evidence="6" id="KW-0851">Voltage-gated channel</keyword>
<dbReference type="PATRIC" id="fig|349123.13.peg.1042"/>
<reference evidence="16" key="1">
    <citation type="submission" date="2008-06" db="EMBL/GenBank/DDBJ databases">
        <title>Permanent draft sequence of Lactobacillus reuteri 100-23.</title>
        <authorList>
            <consortium name="US DOE Joint Genome Institute"/>
            <person name="Copeland A."/>
            <person name="Lucas S."/>
            <person name="Lapidus A."/>
            <person name="Barry K."/>
            <person name="Detter J.C."/>
            <person name="Glavina del Rio T."/>
            <person name="Hammon N."/>
            <person name="Israni S."/>
            <person name="Dalin E."/>
            <person name="Tice H."/>
            <person name="Pitluck S."/>
            <person name="Sun H."/>
            <person name="Schmutz J."/>
            <person name="Larimer F."/>
            <person name="Land M."/>
            <person name="Hauser L."/>
            <person name="Walter J."/>
            <person name="Heng N.C.K."/>
            <person name="Tannock G.W."/>
            <person name="Richardson P."/>
        </authorList>
    </citation>
    <scope>NUCLEOTIDE SEQUENCE [LARGE SCALE GENOMIC DNA]</scope>
    <source>
        <strain evidence="16">DSM 17509 / CIP 109821 / 100-23</strain>
    </source>
</reference>
<evidence type="ECO:0000256" key="6">
    <source>
        <dbReference type="ARBA" id="ARBA00022882"/>
    </source>
</evidence>
<name>B3XMG8_LIMR1</name>
<proteinExistence type="predicted"/>
<feature type="domain" description="Ion transport" evidence="14">
    <location>
        <begin position="13"/>
        <end position="212"/>
    </location>
</feature>
<dbReference type="GO" id="GO:0008076">
    <property type="term" value="C:voltage-gated potassium channel complex"/>
    <property type="evidence" value="ECO:0007669"/>
    <property type="project" value="InterPro"/>
</dbReference>
<feature type="transmembrane region" description="Helical" evidence="13">
    <location>
        <begin position="184"/>
        <end position="204"/>
    </location>
</feature>
<keyword evidence="5" id="KW-0631">Potassium channel</keyword>
<comment type="subcellular location">
    <subcellularLocation>
        <location evidence="1">Membrane</location>
        <topology evidence="1">Multi-pass membrane protein</topology>
    </subcellularLocation>
</comment>
<keyword evidence="3" id="KW-0633">Potassium transport</keyword>
<evidence type="ECO:0000256" key="4">
    <source>
        <dbReference type="ARBA" id="ARBA00022692"/>
    </source>
</evidence>
<feature type="transmembrane region" description="Helical" evidence="13">
    <location>
        <begin position="130"/>
        <end position="148"/>
    </location>
</feature>
<dbReference type="InterPro" id="IPR028325">
    <property type="entry name" value="VG_K_chnl"/>
</dbReference>
<keyword evidence="4 13" id="KW-0812">Transmembrane</keyword>
<evidence type="ECO:0000256" key="11">
    <source>
        <dbReference type="ARBA" id="ARBA00023303"/>
    </source>
</evidence>
<feature type="transmembrane region" description="Helical" evidence="13">
    <location>
        <begin position="13"/>
        <end position="35"/>
    </location>
</feature>
<dbReference type="InterPro" id="IPR027359">
    <property type="entry name" value="Volt_channel_dom_sf"/>
</dbReference>
<evidence type="ECO:0000256" key="13">
    <source>
        <dbReference type="SAM" id="Phobius"/>
    </source>
</evidence>
<accession>B3XMG8</accession>
<evidence type="ECO:0000256" key="10">
    <source>
        <dbReference type="ARBA" id="ARBA00023136"/>
    </source>
</evidence>
<keyword evidence="11" id="KW-0407">Ion channel</keyword>
<dbReference type="EMBL" id="AAPZ02000001">
    <property type="protein sequence ID" value="EDX42519.1"/>
    <property type="molecule type" value="Genomic_DNA"/>
</dbReference>
<keyword evidence="2" id="KW-0813">Transport</keyword>
<evidence type="ECO:0000256" key="3">
    <source>
        <dbReference type="ARBA" id="ARBA00022538"/>
    </source>
</evidence>
<protein>
    <submittedName>
        <fullName evidence="15">Ion transport 2 domain protein</fullName>
    </submittedName>
</protein>
<evidence type="ECO:0000256" key="9">
    <source>
        <dbReference type="ARBA" id="ARBA00023065"/>
    </source>
</evidence>
<dbReference type="PANTHER" id="PTHR11537">
    <property type="entry name" value="VOLTAGE-GATED POTASSIUM CHANNEL"/>
    <property type="match status" value="1"/>
</dbReference>
<feature type="coiled-coil region" evidence="12">
    <location>
        <begin position="209"/>
        <end position="239"/>
    </location>
</feature>
<dbReference type="Gene3D" id="1.10.287.70">
    <property type="match status" value="1"/>
</dbReference>
<dbReference type="Pfam" id="PF00520">
    <property type="entry name" value="Ion_trans"/>
    <property type="match status" value="1"/>
</dbReference>
<evidence type="ECO:0000256" key="1">
    <source>
        <dbReference type="ARBA" id="ARBA00004141"/>
    </source>
</evidence>
<dbReference type="InterPro" id="IPR005821">
    <property type="entry name" value="Ion_trans_dom"/>
</dbReference>
<keyword evidence="7" id="KW-0630">Potassium</keyword>
<gene>
    <name evidence="15" type="ORF">Lreu23DRAFT_4035</name>
</gene>
<evidence type="ECO:0000259" key="14">
    <source>
        <dbReference type="Pfam" id="PF00520"/>
    </source>
</evidence>
<evidence type="ECO:0000313" key="15">
    <source>
        <dbReference type="EMBL" id="EDX42519.1"/>
    </source>
</evidence>
<dbReference type="AlphaFoldDB" id="B3XMG8"/>
<evidence type="ECO:0000256" key="7">
    <source>
        <dbReference type="ARBA" id="ARBA00022958"/>
    </source>
</evidence>
<feature type="transmembrane region" description="Helical" evidence="13">
    <location>
        <begin position="47"/>
        <end position="66"/>
    </location>
</feature>
<keyword evidence="10 13" id="KW-0472">Membrane</keyword>